<feature type="transmembrane region" description="Helical" evidence="1">
    <location>
        <begin position="38"/>
        <end position="57"/>
    </location>
</feature>
<evidence type="ECO:0000313" key="2">
    <source>
        <dbReference type="EMBL" id="MVO08472.1"/>
    </source>
</evidence>
<proteinExistence type="predicted"/>
<evidence type="ECO:0000313" key="3">
    <source>
        <dbReference type="Proteomes" id="UP000431264"/>
    </source>
</evidence>
<reference evidence="3" key="1">
    <citation type="submission" date="2019-05" db="EMBL/GenBank/DDBJ databases">
        <title>Flavobacterium profundi sp. nov., isolated from a deep-sea seamount.</title>
        <authorList>
            <person name="Zhang D.-C."/>
        </authorList>
    </citation>
    <scope>NUCLEOTIDE SEQUENCE [LARGE SCALE GENOMIC DNA]</scope>
    <source>
        <strain evidence="3">TP390</strain>
    </source>
</reference>
<keyword evidence="1" id="KW-0472">Membrane</keyword>
<comment type="caution">
    <text evidence="2">The sequence shown here is derived from an EMBL/GenBank/DDBJ whole genome shotgun (WGS) entry which is preliminary data.</text>
</comment>
<keyword evidence="1" id="KW-1133">Transmembrane helix</keyword>
<dbReference type="OrthoDB" id="332088at2"/>
<evidence type="ECO:0000256" key="1">
    <source>
        <dbReference type="SAM" id="Phobius"/>
    </source>
</evidence>
<keyword evidence="3" id="KW-1185">Reference proteome</keyword>
<gene>
    <name evidence="2" type="ORF">GOQ30_04755</name>
</gene>
<dbReference type="AlphaFoldDB" id="A0A6I4IKJ0"/>
<dbReference type="Proteomes" id="UP000431264">
    <property type="component" value="Unassembled WGS sequence"/>
</dbReference>
<name>A0A6I4IKJ0_9FLAO</name>
<dbReference type="RefSeq" id="WP_140996861.1">
    <property type="nucleotide sequence ID" value="NZ_VDCZ01000002.1"/>
</dbReference>
<keyword evidence="1" id="KW-0812">Transmembrane</keyword>
<accession>A0A6I4IKJ0</accession>
<organism evidence="2 3">
    <name type="scientific">Flavobacterium profundi</name>
    <dbReference type="NCBI Taxonomy" id="1774945"/>
    <lineage>
        <taxon>Bacteria</taxon>
        <taxon>Pseudomonadati</taxon>
        <taxon>Bacteroidota</taxon>
        <taxon>Flavobacteriia</taxon>
        <taxon>Flavobacteriales</taxon>
        <taxon>Flavobacteriaceae</taxon>
        <taxon>Flavobacterium</taxon>
    </lineage>
</organism>
<sequence length="82" mass="9344">MRKIGGYLAFFGGFAIILKFFDRVPRLLFWIYTWGDTVAWIIMVAFLVAGLAMLFLAPAPEEEVVETKPNEITNKEENESIS</sequence>
<protein>
    <submittedName>
        <fullName evidence="2">Uncharacterized protein</fullName>
    </submittedName>
</protein>
<dbReference type="EMBL" id="WQLW01000002">
    <property type="protein sequence ID" value="MVO08472.1"/>
    <property type="molecule type" value="Genomic_DNA"/>
</dbReference>
<feature type="transmembrane region" description="Helical" evidence="1">
    <location>
        <begin position="7"/>
        <end position="32"/>
    </location>
</feature>